<evidence type="ECO:0000259" key="4">
    <source>
        <dbReference type="PROSITE" id="PS50222"/>
    </source>
</evidence>
<organism evidence="5 6">
    <name type="scientific">Polarella glacialis</name>
    <name type="common">Dinoflagellate</name>
    <dbReference type="NCBI Taxonomy" id="89957"/>
    <lineage>
        <taxon>Eukaryota</taxon>
        <taxon>Sar</taxon>
        <taxon>Alveolata</taxon>
        <taxon>Dinophyceae</taxon>
        <taxon>Suessiales</taxon>
        <taxon>Suessiaceae</taxon>
        <taxon>Polarella</taxon>
    </lineage>
</organism>
<name>A0A813HNF5_POLGL</name>
<feature type="region of interest" description="Disordered" evidence="3">
    <location>
        <begin position="796"/>
        <end position="849"/>
    </location>
</feature>
<dbReference type="InterPro" id="IPR011992">
    <property type="entry name" value="EF-hand-dom_pair"/>
</dbReference>
<keyword evidence="1" id="KW-0677">Repeat</keyword>
<evidence type="ECO:0000313" key="5">
    <source>
        <dbReference type="EMBL" id="CAE8639267.1"/>
    </source>
</evidence>
<feature type="domain" description="EF-hand" evidence="4">
    <location>
        <begin position="62"/>
        <end position="97"/>
    </location>
</feature>
<comment type="caution">
    <text evidence="5">The sequence shown here is derived from an EMBL/GenBank/DDBJ whole genome shotgun (WGS) entry which is preliminary data.</text>
</comment>
<dbReference type="PROSITE" id="PS50222">
    <property type="entry name" value="EF_HAND_2"/>
    <property type="match status" value="4"/>
</dbReference>
<evidence type="ECO:0000256" key="2">
    <source>
        <dbReference type="ARBA" id="ARBA00022837"/>
    </source>
</evidence>
<evidence type="ECO:0000256" key="3">
    <source>
        <dbReference type="SAM" id="MobiDB-lite"/>
    </source>
</evidence>
<proteinExistence type="predicted"/>
<feature type="region of interest" description="Disordered" evidence="3">
    <location>
        <begin position="29"/>
        <end position="65"/>
    </location>
</feature>
<dbReference type="InterPro" id="IPR050145">
    <property type="entry name" value="Centrin_CML-like"/>
</dbReference>
<feature type="compositionally biased region" description="Basic and acidic residues" evidence="3">
    <location>
        <begin position="836"/>
        <end position="848"/>
    </location>
</feature>
<dbReference type="Gene3D" id="1.10.238.10">
    <property type="entry name" value="EF-hand"/>
    <property type="match status" value="2"/>
</dbReference>
<dbReference type="Proteomes" id="UP000654075">
    <property type="component" value="Unassembled WGS sequence"/>
</dbReference>
<feature type="region of interest" description="Disordered" evidence="3">
    <location>
        <begin position="990"/>
        <end position="1052"/>
    </location>
</feature>
<feature type="compositionally biased region" description="Basic and acidic residues" evidence="3">
    <location>
        <begin position="482"/>
        <end position="498"/>
    </location>
</feature>
<dbReference type="PROSITE" id="PS00018">
    <property type="entry name" value="EF_HAND_1"/>
    <property type="match status" value="3"/>
</dbReference>
<evidence type="ECO:0000313" key="6">
    <source>
        <dbReference type="Proteomes" id="UP000654075"/>
    </source>
</evidence>
<feature type="domain" description="EF-hand" evidence="4">
    <location>
        <begin position="98"/>
        <end position="133"/>
    </location>
</feature>
<feature type="domain" description="EF-hand" evidence="4">
    <location>
        <begin position="234"/>
        <end position="269"/>
    </location>
</feature>
<feature type="compositionally biased region" description="Basic and acidic residues" evidence="3">
    <location>
        <begin position="299"/>
        <end position="314"/>
    </location>
</feature>
<dbReference type="CDD" id="cd00051">
    <property type="entry name" value="EFh"/>
    <property type="match status" value="2"/>
</dbReference>
<feature type="region of interest" description="Disordered" evidence="3">
    <location>
        <begin position="154"/>
        <end position="177"/>
    </location>
</feature>
<feature type="compositionally biased region" description="Gly residues" evidence="3">
    <location>
        <begin position="800"/>
        <end position="818"/>
    </location>
</feature>
<keyword evidence="2" id="KW-0106">Calcium</keyword>
<evidence type="ECO:0000256" key="1">
    <source>
        <dbReference type="ARBA" id="ARBA00022737"/>
    </source>
</evidence>
<gene>
    <name evidence="5" type="ORF">PGLA1383_LOCUS54312</name>
</gene>
<dbReference type="OrthoDB" id="431378at2759"/>
<accession>A0A813HNF5</accession>
<sequence>MGGTSSSAGGGLGFVSDEKLRADVAVKLHSARKTAATQQAKDVRPTGRKPMPSAPKGPDPHSDRKAMADAFRAADQDKDGMVIFSEFKEAAKDVGFKTSDIRLKEAFNRFDKDKNGRIDVKEYLDFMSPLGGLQVAGIGLGISATTMSVTSSAVQISPASPTSPARKGPQQEKKVVEQPVASLESSKVLAKVARAVYERELSLQKAFQRWDADGSGSLDLRELKKALDDLGFALGADGLRTVFAAFDVNGDGRLSCWELVQGLSGLGFEQSETKTLSPRGLRDEVPVPVPTEVASPEVSSEKEEGKAERKRPREDEAEQQTEELPPRAEAHPPSDDLPGTSTTQFPQLEKSELLYPASPAAAGKSLQLRDTKAAVASDLKTAASDSCTPQTAEEGLLRTVGEGVDPTQHRVAESPESEMETETKRLLPAPRPSTLESKPLLLHPPPGEIGLLGSEHEKHQGASDWASDDILKTGVSGIQGSEHQKPKETEAKPEETELKQPVPKQPQHPQHEQQELEEQQPKSQGDFRAEELLPQTSAPSSRDDWQSQEALNRARSGLQPLREQPPLTPREMEPIRSNEALSSQATCPREPVKERPHGEQPQEGTELTLISSILPIYRTSTRCVPTCRTELAAMAAYAWKMSALEETESDEQVLAALRKRVKGLRTTSAKALAQCMNVPEVAGCPAATASNPSPAGSEGLPSVTAEVLVAFAKQLRYELSPSRAQKLRSAAAAGSIRSSSVGVPMFLRLLDGAGAQGSTAATRPPPSTSAQVSGIPLAATPTLTAAGGIQAPAVPTGLRNGLGGQGGDKQAGKAGMGDAGHASISNTQGLPQADLEQQKRKSKLEQRLRSLAPNERQVLSQLRNDLWQPRLALEAALKAGPVLTAGLSAAEFLAALEASGVFVVDDACQGQGLSGSGQGFAAPVTRLTEDEASQLLQALGFGSVAGGTGSGAAAGARARPKTTLSCEEFLRLLHDAKLDAVFAASELTSSGSYDPPARAVPTSLGVAPPTSAPSRSRQEDFSGAQNDAHGIGGRTRWLPKTYEGTPDETSRFARRGRSLISRPQRSYIPRRRHGSKGVPSLGRKRRAIVYAKVCESCPMWRPRVLRRLDARFTGDSVSRMFAADGSKKSSLRELGICVAELKDAHESQCVTNSYRSFRKGRSTCSREEERLAESLESAKKKKQEGVETHCGPSHQLGHLQAFSCILPPFVRLFARHFYSAWSTWPFLQLACSRGRDWGWGSCELAEGAAASPDSAGAPPLLGPPGVSTEVLWKCLASVGLDAGSLGGSPRPPPASAAVAAAAAAIAAATKPTATTAAAAVAAVAESTAAAVAAAVAAAAVAAAAAARKEAPVANSEPKVGAAASAPLSGGAVAGGHTPESIARLPPKLRARLVARGILKEEDVRVRMALAVVLGGSGGSSPPSGVPREWVMETLKGPTPALLTSPAQQHHLHHRLFAATEPVLSRHAAGGRWCEIVADVPKQAASGQWAAAAAAVKAAAASNAWANAMLPALAKLPAGAVVKKAEKVAAQKGGKGAGKKEEPKFTEEHRRVLEIMLGYNRSVERVAAPLHFLAQSRPWN</sequence>
<dbReference type="SMART" id="SM00054">
    <property type="entry name" value="EFh"/>
    <property type="match status" value="4"/>
</dbReference>
<feature type="compositionally biased region" description="Basic and acidic residues" evidence="3">
    <location>
        <begin position="324"/>
        <end position="334"/>
    </location>
</feature>
<dbReference type="InterPro" id="IPR002048">
    <property type="entry name" value="EF_hand_dom"/>
</dbReference>
<protein>
    <recommendedName>
        <fullName evidence="4">EF-hand domain-containing protein</fullName>
    </recommendedName>
</protein>
<dbReference type="InterPro" id="IPR018247">
    <property type="entry name" value="EF_Hand_1_Ca_BS"/>
</dbReference>
<feature type="compositionally biased region" description="Basic and acidic residues" evidence="3">
    <location>
        <begin position="590"/>
        <end position="600"/>
    </location>
</feature>
<dbReference type="PANTHER" id="PTHR23050">
    <property type="entry name" value="CALCIUM BINDING PROTEIN"/>
    <property type="match status" value="1"/>
</dbReference>
<feature type="region of interest" description="Disordered" evidence="3">
    <location>
        <begin position="273"/>
        <end position="605"/>
    </location>
</feature>
<feature type="domain" description="EF-hand" evidence="4">
    <location>
        <begin position="198"/>
        <end position="233"/>
    </location>
</feature>
<dbReference type="Pfam" id="PF13499">
    <property type="entry name" value="EF-hand_7"/>
    <property type="match status" value="2"/>
</dbReference>
<reference evidence="5" key="1">
    <citation type="submission" date="2021-02" db="EMBL/GenBank/DDBJ databases">
        <authorList>
            <person name="Dougan E. K."/>
            <person name="Rhodes N."/>
            <person name="Thang M."/>
            <person name="Chan C."/>
        </authorList>
    </citation>
    <scope>NUCLEOTIDE SEQUENCE</scope>
</reference>
<dbReference type="SUPFAM" id="SSF47473">
    <property type="entry name" value="EF-hand"/>
    <property type="match status" value="1"/>
</dbReference>
<keyword evidence="6" id="KW-1185">Reference proteome</keyword>
<feature type="compositionally biased region" description="Low complexity" evidence="3">
    <location>
        <begin position="499"/>
        <end position="508"/>
    </location>
</feature>
<dbReference type="GO" id="GO:0005509">
    <property type="term" value="F:calcium ion binding"/>
    <property type="evidence" value="ECO:0007669"/>
    <property type="project" value="InterPro"/>
</dbReference>
<dbReference type="EMBL" id="CAJNNV010032200">
    <property type="protein sequence ID" value="CAE8639267.1"/>
    <property type="molecule type" value="Genomic_DNA"/>
</dbReference>